<dbReference type="PANTHER" id="PTHR23389:SF21">
    <property type="entry name" value="ATPASE FAMILY AAA DOMAIN-CONTAINING PROTEIN 5"/>
    <property type="match status" value="1"/>
</dbReference>
<feature type="compositionally biased region" description="Low complexity" evidence="1">
    <location>
        <begin position="1342"/>
        <end position="1364"/>
    </location>
</feature>
<feature type="compositionally biased region" description="Basic residues" evidence="1">
    <location>
        <begin position="1213"/>
        <end position="1224"/>
    </location>
</feature>
<gene>
    <name evidence="3" type="ORF">DFH08DRAFT_726811</name>
</gene>
<feature type="region of interest" description="Disordered" evidence="1">
    <location>
        <begin position="1"/>
        <end position="234"/>
    </location>
</feature>
<evidence type="ECO:0000259" key="2">
    <source>
        <dbReference type="PROSITE" id="PS50888"/>
    </source>
</evidence>
<dbReference type="InterPro" id="IPR003959">
    <property type="entry name" value="ATPase_AAA_core"/>
</dbReference>
<dbReference type="GO" id="GO:0016887">
    <property type="term" value="F:ATP hydrolysis activity"/>
    <property type="evidence" value="ECO:0007669"/>
    <property type="project" value="InterPro"/>
</dbReference>
<dbReference type="PANTHER" id="PTHR23389">
    <property type="entry name" value="CHROMOSOME TRANSMISSION FIDELITY FACTOR 18"/>
    <property type="match status" value="1"/>
</dbReference>
<keyword evidence="4" id="KW-1185">Reference proteome</keyword>
<protein>
    <recommendedName>
        <fullName evidence="2">BHLH domain-containing protein</fullName>
    </recommendedName>
</protein>
<dbReference type="InterPro" id="IPR040106">
    <property type="entry name" value="Esc1_bHLHzip"/>
</dbReference>
<dbReference type="InterPro" id="IPR036638">
    <property type="entry name" value="HLH_DNA-bd_sf"/>
</dbReference>
<feature type="region of interest" description="Disordered" evidence="1">
    <location>
        <begin position="358"/>
        <end position="390"/>
    </location>
</feature>
<accession>A0AAD7AUJ1</accession>
<feature type="compositionally biased region" description="Polar residues" evidence="1">
    <location>
        <begin position="901"/>
        <end position="910"/>
    </location>
</feature>
<dbReference type="Gene3D" id="4.10.280.10">
    <property type="entry name" value="Helix-loop-helix DNA-binding domain"/>
    <property type="match status" value="1"/>
</dbReference>
<dbReference type="Pfam" id="PF00004">
    <property type="entry name" value="AAA"/>
    <property type="match status" value="1"/>
</dbReference>
<feature type="domain" description="BHLH" evidence="2">
    <location>
        <begin position="1268"/>
        <end position="1319"/>
    </location>
</feature>
<feature type="compositionally biased region" description="Polar residues" evidence="1">
    <location>
        <begin position="948"/>
        <end position="962"/>
    </location>
</feature>
<feature type="compositionally biased region" description="Polar residues" evidence="1">
    <location>
        <begin position="1365"/>
        <end position="1378"/>
    </location>
</feature>
<feature type="compositionally biased region" description="Pro residues" evidence="1">
    <location>
        <begin position="135"/>
        <end position="144"/>
    </location>
</feature>
<dbReference type="SMART" id="SM00382">
    <property type="entry name" value="AAA"/>
    <property type="match status" value="1"/>
</dbReference>
<feature type="compositionally biased region" description="Low complexity" evidence="1">
    <location>
        <begin position="125"/>
        <end position="134"/>
    </location>
</feature>
<dbReference type="PROSITE" id="PS50888">
    <property type="entry name" value="BHLH"/>
    <property type="match status" value="1"/>
</dbReference>
<dbReference type="EMBL" id="JARIHO010000001">
    <property type="protein sequence ID" value="KAJ7368307.1"/>
    <property type="molecule type" value="Genomic_DNA"/>
</dbReference>
<dbReference type="GO" id="GO:0046983">
    <property type="term" value="F:protein dimerization activity"/>
    <property type="evidence" value="ECO:0007669"/>
    <property type="project" value="InterPro"/>
</dbReference>
<feature type="compositionally biased region" description="Polar residues" evidence="1">
    <location>
        <begin position="150"/>
        <end position="160"/>
    </location>
</feature>
<dbReference type="CDD" id="cd19690">
    <property type="entry name" value="bHLHzip_spESC1_like"/>
    <property type="match status" value="1"/>
</dbReference>
<dbReference type="InterPro" id="IPR011598">
    <property type="entry name" value="bHLH_dom"/>
</dbReference>
<dbReference type="GO" id="GO:0003677">
    <property type="term" value="F:DNA binding"/>
    <property type="evidence" value="ECO:0007669"/>
    <property type="project" value="TreeGrafter"/>
</dbReference>
<evidence type="ECO:0000256" key="1">
    <source>
        <dbReference type="SAM" id="MobiDB-lite"/>
    </source>
</evidence>
<feature type="region of interest" description="Disordered" evidence="1">
    <location>
        <begin position="1092"/>
        <end position="1114"/>
    </location>
</feature>
<proteinExistence type="predicted"/>
<dbReference type="Proteomes" id="UP001218218">
    <property type="component" value="Unassembled WGS sequence"/>
</dbReference>
<dbReference type="Pfam" id="PF00010">
    <property type="entry name" value="HLH"/>
    <property type="match status" value="1"/>
</dbReference>
<dbReference type="SUPFAM" id="SSF47459">
    <property type="entry name" value="HLH, helix-loop-helix DNA-binding domain"/>
    <property type="match status" value="1"/>
</dbReference>
<feature type="compositionally biased region" description="Basic and acidic residues" evidence="1">
    <location>
        <begin position="363"/>
        <end position="373"/>
    </location>
</feature>
<name>A0AAD7AUJ1_9AGAR</name>
<evidence type="ECO:0000313" key="3">
    <source>
        <dbReference type="EMBL" id="KAJ7368307.1"/>
    </source>
</evidence>
<dbReference type="SMART" id="SM00353">
    <property type="entry name" value="HLH"/>
    <property type="match status" value="1"/>
</dbReference>
<feature type="compositionally biased region" description="Polar residues" evidence="1">
    <location>
        <begin position="68"/>
        <end position="82"/>
    </location>
</feature>
<dbReference type="InterPro" id="IPR003593">
    <property type="entry name" value="AAA+_ATPase"/>
</dbReference>
<organism evidence="3 4">
    <name type="scientific">Mycena albidolilacea</name>
    <dbReference type="NCBI Taxonomy" id="1033008"/>
    <lineage>
        <taxon>Eukaryota</taxon>
        <taxon>Fungi</taxon>
        <taxon>Dikarya</taxon>
        <taxon>Basidiomycota</taxon>
        <taxon>Agaricomycotina</taxon>
        <taxon>Agaricomycetes</taxon>
        <taxon>Agaricomycetidae</taxon>
        <taxon>Agaricales</taxon>
        <taxon>Marasmiineae</taxon>
        <taxon>Mycenaceae</taxon>
        <taxon>Mycena</taxon>
    </lineage>
</organism>
<sequence length="1406" mass="153009">MVGRKKASSSNSKSTGAKQQTLLDLFPKKSAPVLIPQAVDPVDPQPVPQPPLPTPPSVDDGPIAVDTPSPQATEPIASTSQAPEIIDITDSSPPPPLKPPSSNEHKKPTSSRSNKPPSSDPSKKPPSSRSKKPPSSGPSRPPDPIMIDLTSHSDSPSLPTQPKAPKATYGIFGSRPKHVLPTAPLAQPPRPTYSIFNLKPKNAPDQASPTVTKESDAPFPFKDNQHVRGPQTIFSTSAVFPKRFSEKGLEEPMEPFRVPIDTSERSIQRTLTRQPASSFWEKEQCIDSIPSDHKRDHPAIARLAAAVTSPPDASSSSEKLWTDRWRPQRADGVLGNEANAVFLRDWLRALEIRLETPASLDGGKGKGLAEARGVKRPQVMRSVTKPKKRRRQYSDDLAWIVSDASDYSSDAGPAETEGDDDDDFRPAPGTEEASAADSFRDHLANTIILSGPPGSGKTTAVYSCAEELGWEVFEVYPGIGKRNGASLETLIGDVGKNHLVRKTQARGIFGRGRDDEAEPDNSADFGFVAPNLKAGTRQSVIFLEEVDILFKEDANFWPAVIRLIRDCKRAVICTCNDISLVPVDDLPLQTVLEFQPCPSDVAGSYLQGLCCAEGSIVKGEVLARMYANGGHDLRHTILRLQGLCQGFPLGTRPEPDHLLDWNVASRRSVPHADLISFMDAYMTRGSLDRPSALASTRYVPGADDEVGTTILAEALTDGYGTYEWDTKIIAAVMDLSRGTRVARADSLEEHYQELMDALRNQFPVGLMERVVAHTEYVPWARQIIAGEDALEARQERWGRTTRNSTRYIRSIEIGEREREALHKSSLALDSTVLNDPRRCCARCLAHSSTLYAMAAHPPNHKNNGPTNRHSPVAPLAPLEFLQNLNQRRGSITDPSLHAATPRQTVNSQFFRQDKSNVQEPRPVSPYVFGSATHADSNTHLRKLLRTPSPDSTHENSQGSSSRIQHDSFRGPGSQKVDGGDPMNVDNDAPRPLPRPARHMSHEPQGHAFDYTMRRHSIAVGHDPHTRSPSHLSAPHGIKRKMSADPTGFPTVGEEIDPHLAGPGVPSAMDLDSEAPAPKRRGSTIDTQRIAQLSLNDRRDSLDPRGPQWWDRRDSASSMFSSVSSVGGYSSGFSGGDSPHGRPPPGIATFAWPSSHPPNSDQPGIHNEADPNMPGPPRTFDPSAPIGMMPPINFPPDRRMSGPDAGPLGPMRAVRSRSRPPSRQKHSPDANHSGPSSGQDDPVSAPSPTGSGKHSKESSSTTPYSRSPELRVSHKLAERKRRKEMKELFDELRDQLPADRGMKASKWEILSKAIDFVTQLKEGQQNMAREIDSLRHELETLRPGSYPPGSSGHPPYPPGQSSQSPAKATQQPPTISRPASQNSYPPGGGGGSTGQNGNLHRTEGPPP</sequence>
<reference evidence="3" key="1">
    <citation type="submission" date="2023-03" db="EMBL/GenBank/DDBJ databases">
        <title>Massive genome expansion in bonnet fungi (Mycena s.s.) driven by repeated elements and novel gene families across ecological guilds.</title>
        <authorList>
            <consortium name="Lawrence Berkeley National Laboratory"/>
            <person name="Harder C.B."/>
            <person name="Miyauchi S."/>
            <person name="Viragh M."/>
            <person name="Kuo A."/>
            <person name="Thoen E."/>
            <person name="Andreopoulos B."/>
            <person name="Lu D."/>
            <person name="Skrede I."/>
            <person name="Drula E."/>
            <person name="Henrissat B."/>
            <person name="Morin E."/>
            <person name="Kohler A."/>
            <person name="Barry K."/>
            <person name="LaButti K."/>
            <person name="Morin E."/>
            <person name="Salamov A."/>
            <person name="Lipzen A."/>
            <person name="Mereny Z."/>
            <person name="Hegedus B."/>
            <person name="Baldrian P."/>
            <person name="Stursova M."/>
            <person name="Weitz H."/>
            <person name="Taylor A."/>
            <person name="Grigoriev I.V."/>
            <person name="Nagy L.G."/>
            <person name="Martin F."/>
            <person name="Kauserud H."/>
        </authorList>
    </citation>
    <scope>NUCLEOTIDE SEQUENCE</scope>
    <source>
        <strain evidence="3">CBHHK002</strain>
    </source>
</reference>
<feature type="compositionally biased region" description="Polar residues" evidence="1">
    <location>
        <begin position="1245"/>
        <end position="1264"/>
    </location>
</feature>
<dbReference type="GO" id="GO:0005524">
    <property type="term" value="F:ATP binding"/>
    <property type="evidence" value="ECO:0007669"/>
    <property type="project" value="InterPro"/>
</dbReference>
<feature type="compositionally biased region" description="Polar residues" evidence="1">
    <location>
        <begin position="8"/>
        <end position="22"/>
    </location>
</feature>
<feature type="compositionally biased region" description="Pro residues" evidence="1">
    <location>
        <begin position="43"/>
        <end position="56"/>
    </location>
</feature>
<feature type="region of interest" description="Disordered" evidence="1">
    <location>
        <begin position="1130"/>
        <end position="1279"/>
    </location>
</feature>
<evidence type="ECO:0000313" key="4">
    <source>
        <dbReference type="Proteomes" id="UP001218218"/>
    </source>
</evidence>
<comment type="caution">
    <text evidence="3">The sequence shown here is derived from an EMBL/GenBank/DDBJ whole genome shotgun (WGS) entry which is preliminary data.</text>
</comment>
<feature type="region of interest" description="Disordered" evidence="1">
    <location>
        <begin position="1020"/>
        <end position="1040"/>
    </location>
</feature>
<dbReference type="GO" id="GO:0005634">
    <property type="term" value="C:nucleus"/>
    <property type="evidence" value="ECO:0007669"/>
    <property type="project" value="TreeGrafter"/>
</dbReference>
<feature type="region of interest" description="Disordered" evidence="1">
    <location>
        <begin position="1333"/>
        <end position="1406"/>
    </location>
</feature>
<dbReference type="InterPro" id="IPR027417">
    <property type="entry name" value="P-loop_NTPase"/>
</dbReference>
<feature type="region of interest" description="Disordered" evidence="1">
    <location>
        <begin position="406"/>
        <end position="437"/>
    </location>
</feature>
<dbReference type="SUPFAM" id="SSF52540">
    <property type="entry name" value="P-loop containing nucleoside triphosphate hydrolases"/>
    <property type="match status" value="1"/>
</dbReference>
<dbReference type="Gene3D" id="3.40.50.300">
    <property type="entry name" value="P-loop containing nucleotide triphosphate hydrolases"/>
    <property type="match status" value="1"/>
</dbReference>
<feature type="region of interest" description="Disordered" evidence="1">
    <location>
        <begin position="891"/>
        <end position="1002"/>
    </location>
</feature>